<dbReference type="GO" id="GO:0005524">
    <property type="term" value="F:ATP binding"/>
    <property type="evidence" value="ECO:0007669"/>
    <property type="project" value="UniProtKB-KW"/>
</dbReference>
<evidence type="ECO:0000256" key="1">
    <source>
        <dbReference type="ARBA" id="ARBA00004726"/>
    </source>
</evidence>
<keyword evidence="5" id="KW-0288">FMN</keyword>
<dbReference type="Gene3D" id="3.40.50.620">
    <property type="entry name" value="HUPs"/>
    <property type="match status" value="1"/>
</dbReference>
<keyword evidence="8" id="KW-0547">Nucleotide-binding</keyword>
<dbReference type="OrthoDB" id="9803667at2"/>
<dbReference type="UniPathway" id="UPA00277">
    <property type="reaction ID" value="UER00407"/>
</dbReference>
<dbReference type="SUPFAM" id="SSF52374">
    <property type="entry name" value="Nucleotidylyl transferase"/>
    <property type="match status" value="1"/>
</dbReference>
<reference evidence="13 14" key="1">
    <citation type="submission" date="2016-10" db="EMBL/GenBank/DDBJ databases">
        <authorList>
            <person name="de Groot N.N."/>
        </authorList>
    </citation>
    <scope>NUCLEOTIDE SEQUENCE [LARGE SCALE GENOMIC DNA]</scope>
    <source>
        <strain evidence="13 14">CCM7597</strain>
    </source>
</reference>
<sequence length="288" mass="32770">MKTIKVDYPIQKRVQQNSEDCVIALGFFDGVHLGHQEIIKTAKQIADRKSLKMAVMTFFPHPSSVIKKGEQINKYLTPLSNKADTFEQLGVDILYVVEFNENVAKIPHDEFVEDYLCGLKCKHAVAGFDYTYGFKGKGDMKQLAIDSKNRFQVTTVAKFARHEQKVSSSLLRSLLSTGRVEHIQDYLGKRYEMTGTMTGKGNQVEFHFDPDYTLPCPGSYEVTISDGFFKTKGICKVSSIQSQGQLSVRLFYDSIIGTYDFIEMQWNNFIADFEMEAFHAQNDYDVGH</sequence>
<evidence type="ECO:0000256" key="3">
    <source>
        <dbReference type="ARBA" id="ARBA00012393"/>
    </source>
</evidence>
<keyword evidence="7 13" id="KW-0548">Nucleotidyltransferase</keyword>
<accession>A0A1H4ADF4</accession>
<dbReference type="FunFam" id="3.40.50.620:FF:000021">
    <property type="entry name" value="Riboflavin biosynthesis protein"/>
    <property type="match status" value="1"/>
</dbReference>
<evidence type="ECO:0000256" key="8">
    <source>
        <dbReference type="ARBA" id="ARBA00022741"/>
    </source>
</evidence>
<gene>
    <name evidence="13" type="ORF">SAMN05421743_10465</name>
</gene>
<evidence type="ECO:0000256" key="10">
    <source>
        <dbReference type="ARBA" id="ARBA00022840"/>
    </source>
</evidence>
<dbReference type="InterPro" id="IPR014729">
    <property type="entry name" value="Rossmann-like_a/b/a_fold"/>
</dbReference>
<dbReference type="CDD" id="cd02064">
    <property type="entry name" value="FAD_synthetase_N"/>
    <property type="match status" value="1"/>
</dbReference>
<keyword evidence="4" id="KW-0285">Flavoprotein</keyword>
<proteinExistence type="inferred from homology"/>
<evidence type="ECO:0000256" key="4">
    <source>
        <dbReference type="ARBA" id="ARBA00022630"/>
    </source>
</evidence>
<keyword evidence="9" id="KW-0274">FAD</keyword>
<dbReference type="GO" id="GO:0009398">
    <property type="term" value="P:FMN biosynthetic process"/>
    <property type="evidence" value="ECO:0007669"/>
    <property type="project" value="TreeGrafter"/>
</dbReference>
<keyword evidence="6 13" id="KW-0808">Transferase</keyword>
<evidence type="ECO:0000256" key="9">
    <source>
        <dbReference type="ARBA" id="ARBA00022827"/>
    </source>
</evidence>
<dbReference type="Pfam" id="PF06574">
    <property type="entry name" value="FAD_syn"/>
    <property type="match status" value="1"/>
</dbReference>
<dbReference type="RefSeq" id="WP_093043550.1">
    <property type="nucleotide sequence ID" value="NZ_FNQR01000004.1"/>
</dbReference>
<comment type="similarity">
    <text evidence="2">Belongs to the RibF family.</text>
</comment>
<dbReference type="NCBIfam" id="TIGR00125">
    <property type="entry name" value="cyt_tran_rel"/>
    <property type="match status" value="1"/>
</dbReference>
<dbReference type="AlphaFoldDB" id="A0A1H4ADF4"/>
<protein>
    <recommendedName>
        <fullName evidence="3">FAD synthase</fullName>
        <ecNumber evidence="3">2.7.7.2</ecNumber>
    </recommendedName>
</protein>
<comment type="pathway">
    <text evidence="1">Cofactor biosynthesis; FAD biosynthesis; FAD from FMN: step 1/1.</text>
</comment>
<feature type="domain" description="FAD synthetase" evidence="12">
    <location>
        <begin position="15"/>
        <end position="169"/>
    </location>
</feature>
<keyword evidence="13" id="KW-0418">Kinase</keyword>
<dbReference type="EMBL" id="FNQR01000004">
    <property type="protein sequence ID" value="SEA34133.1"/>
    <property type="molecule type" value="Genomic_DNA"/>
</dbReference>
<evidence type="ECO:0000256" key="6">
    <source>
        <dbReference type="ARBA" id="ARBA00022679"/>
    </source>
</evidence>
<keyword evidence="10" id="KW-0067">ATP-binding</keyword>
<dbReference type="GO" id="GO:0006747">
    <property type="term" value="P:FAD biosynthetic process"/>
    <property type="evidence" value="ECO:0007669"/>
    <property type="project" value="UniProtKB-UniPathway"/>
</dbReference>
<dbReference type="PANTHER" id="PTHR22749">
    <property type="entry name" value="RIBOFLAVIN KINASE/FMN ADENYLYLTRANSFERASE"/>
    <property type="match status" value="1"/>
</dbReference>
<organism evidence="13 14">
    <name type="scientific">Thalassobacillus cyri</name>
    <dbReference type="NCBI Taxonomy" id="571932"/>
    <lineage>
        <taxon>Bacteria</taxon>
        <taxon>Bacillati</taxon>
        <taxon>Bacillota</taxon>
        <taxon>Bacilli</taxon>
        <taxon>Bacillales</taxon>
        <taxon>Bacillaceae</taxon>
        <taxon>Thalassobacillus</taxon>
    </lineage>
</organism>
<dbReference type="EC" id="2.7.7.2" evidence="3"/>
<dbReference type="InterPro" id="IPR023468">
    <property type="entry name" value="Riboflavin_kinase"/>
</dbReference>
<evidence type="ECO:0000256" key="11">
    <source>
        <dbReference type="ARBA" id="ARBA00049494"/>
    </source>
</evidence>
<dbReference type="GO" id="GO:0003919">
    <property type="term" value="F:FMN adenylyltransferase activity"/>
    <property type="evidence" value="ECO:0007669"/>
    <property type="project" value="UniProtKB-EC"/>
</dbReference>
<evidence type="ECO:0000313" key="13">
    <source>
        <dbReference type="EMBL" id="SEA34133.1"/>
    </source>
</evidence>
<dbReference type="InterPro" id="IPR004821">
    <property type="entry name" value="Cyt_trans-like"/>
</dbReference>
<dbReference type="STRING" id="571932.SAMN05421743_10465"/>
<keyword evidence="14" id="KW-1185">Reference proteome</keyword>
<dbReference type="GO" id="GO:0008531">
    <property type="term" value="F:riboflavin kinase activity"/>
    <property type="evidence" value="ECO:0007669"/>
    <property type="project" value="TreeGrafter"/>
</dbReference>
<dbReference type="InterPro" id="IPR015864">
    <property type="entry name" value="FAD_synthase"/>
</dbReference>
<comment type="catalytic activity">
    <reaction evidence="11">
        <text>FMN + ATP + H(+) = FAD + diphosphate</text>
        <dbReference type="Rhea" id="RHEA:17237"/>
        <dbReference type="ChEBI" id="CHEBI:15378"/>
        <dbReference type="ChEBI" id="CHEBI:30616"/>
        <dbReference type="ChEBI" id="CHEBI:33019"/>
        <dbReference type="ChEBI" id="CHEBI:57692"/>
        <dbReference type="ChEBI" id="CHEBI:58210"/>
        <dbReference type="EC" id="2.7.7.2"/>
    </reaction>
</comment>
<dbReference type="GO" id="GO:0009231">
    <property type="term" value="P:riboflavin biosynthetic process"/>
    <property type="evidence" value="ECO:0007669"/>
    <property type="project" value="InterPro"/>
</dbReference>
<evidence type="ECO:0000256" key="5">
    <source>
        <dbReference type="ARBA" id="ARBA00022643"/>
    </source>
</evidence>
<evidence type="ECO:0000313" key="14">
    <source>
        <dbReference type="Proteomes" id="UP000198584"/>
    </source>
</evidence>
<evidence type="ECO:0000259" key="12">
    <source>
        <dbReference type="Pfam" id="PF06574"/>
    </source>
</evidence>
<evidence type="ECO:0000256" key="2">
    <source>
        <dbReference type="ARBA" id="ARBA00010214"/>
    </source>
</evidence>
<evidence type="ECO:0000256" key="7">
    <source>
        <dbReference type="ARBA" id="ARBA00022695"/>
    </source>
</evidence>
<name>A0A1H4ADF4_9BACI</name>
<dbReference type="Proteomes" id="UP000198584">
    <property type="component" value="Unassembled WGS sequence"/>
</dbReference>
<dbReference type="PANTHER" id="PTHR22749:SF6">
    <property type="entry name" value="RIBOFLAVIN KINASE"/>
    <property type="match status" value="1"/>
</dbReference>